<name>A0ABS4H3J6_9BACL</name>
<dbReference type="Gene3D" id="3.30.460.10">
    <property type="entry name" value="Beta Polymerase, domain 2"/>
    <property type="match status" value="1"/>
</dbReference>
<dbReference type="Proteomes" id="UP001519273">
    <property type="component" value="Unassembled WGS sequence"/>
</dbReference>
<evidence type="ECO:0000313" key="5">
    <source>
        <dbReference type="Proteomes" id="UP001519273"/>
    </source>
</evidence>
<feature type="domain" description="YgxA-like substrate binding" evidence="3">
    <location>
        <begin position="122"/>
        <end position="220"/>
    </location>
</feature>
<protein>
    <recommendedName>
        <fullName evidence="6">Nucleotidyltransferase-like domain-containing protein</fullName>
    </recommendedName>
</protein>
<evidence type="ECO:0000259" key="1">
    <source>
        <dbReference type="Pfam" id="PF14540"/>
    </source>
</evidence>
<sequence>MELTNLSFIGDRSLGSDAIGAVSYRRHDVNFHSSLLQDFDILILVVCECEHLKREVEHLIDKELRYQVLYVSLNYFKHWIVSGENRDIVEYLLQGTIIWDERGVIRQMKEKLFQFDHSLREQKMFSEFAKFMRMYVEAKRYIQDGHILDAYHSVLEALHHWARIELIKQNVHPETTVWNQLRNLNVAVYKLYEELAGGNETLEKRVQLAIIACEFSVMSKMEECSSILLTILRSRSKPWAVQELAELPELQHVSAELPMLLRKLVYRSLVNEEVRTMQRETELVREIRYWAL</sequence>
<evidence type="ECO:0000259" key="2">
    <source>
        <dbReference type="Pfam" id="PF18576"/>
    </source>
</evidence>
<evidence type="ECO:0000313" key="4">
    <source>
        <dbReference type="EMBL" id="MBP1937100.1"/>
    </source>
</evidence>
<dbReference type="Pfam" id="PF18576">
    <property type="entry name" value="HTH_52"/>
    <property type="match status" value="1"/>
</dbReference>
<accession>A0ABS4H3J6</accession>
<dbReference type="InterPro" id="IPR054515">
    <property type="entry name" value="YgxA-like_substrate-bd"/>
</dbReference>
<feature type="domain" description="Nucleotidyltransferase-like" evidence="1">
    <location>
        <begin position="30"/>
        <end position="119"/>
    </location>
</feature>
<evidence type="ECO:0008006" key="6">
    <source>
        <dbReference type="Google" id="ProtNLM"/>
    </source>
</evidence>
<dbReference type="Gene3D" id="1.20.120.330">
    <property type="entry name" value="Nucleotidyltransferases domain 2"/>
    <property type="match status" value="1"/>
</dbReference>
<keyword evidence="5" id="KW-1185">Reference proteome</keyword>
<dbReference type="Pfam" id="PF14540">
    <property type="entry name" value="NTF-like"/>
    <property type="match status" value="1"/>
</dbReference>
<comment type="caution">
    <text evidence="4">The sequence shown here is derived from an EMBL/GenBank/DDBJ whole genome shotgun (WGS) entry which is preliminary data.</text>
</comment>
<dbReference type="EMBL" id="JAGGKP010000004">
    <property type="protein sequence ID" value="MBP1937100.1"/>
    <property type="molecule type" value="Genomic_DNA"/>
</dbReference>
<dbReference type="InterPro" id="IPR043519">
    <property type="entry name" value="NT_sf"/>
</dbReference>
<feature type="domain" description="YgxA-like helix-turn-helix" evidence="2">
    <location>
        <begin position="228"/>
        <end position="273"/>
    </location>
</feature>
<gene>
    <name evidence="4" type="ORF">J2Z20_001993</name>
</gene>
<reference evidence="4 5" key="1">
    <citation type="submission" date="2021-03" db="EMBL/GenBank/DDBJ databases">
        <title>Genomic Encyclopedia of Type Strains, Phase IV (KMG-IV): sequencing the most valuable type-strain genomes for metagenomic binning, comparative biology and taxonomic classification.</title>
        <authorList>
            <person name="Goeker M."/>
        </authorList>
    </citation>
    <scope>NUCLEOTIDE SEQUENCE [LARGE SCALE GENOMIC DNA]</scope>
    <source>
        <strain evidence="4 5">DSM 23491</strain>
    </source>
</reference>
<dbReference type="InterPro" id="IPR041143">
    <property type="entry name" value="YgxA_HTH"/>
</dbReference>
<dbReference type="Pfam" id="PF22339">
    <property type="entry name" value="YgxA-like_sub_bind"/>
    <property type="match status" value="1"/>
</dbReference>
<dbReference type="RefSeq" id="WP_209848937.1">
    <property type="nucleotide sequence ID" value="NZ_CBCRVE010000008.1"/>
</dbReference>
<proteinExistence type="predicted"/>
<evidence type="ECO:0000259" key="3">
    <source>
        <dbReference type="Pfam" id="PF22339"/>
    </source>
</evidence>
<dbReference type="InterPro" id="IPR029348">
    <property type="entry name" value="NTF-like"/>
</dbReference>
<organism evidence="4 5">
    <name type="scientific">Paenibacillus sediminis</name>
    <dbReference type="NCBI Taxonomy" id="664909"/>
    <lineage>
        <taxon>Bacteria</taxon>
        <taxon>Bacillati</taxon>
        <taxon>Bacillota</taxon>
        <taxon>Bacilli</taxon>
        <taxon>Bacillales</taxon>
        <taxon>Paenibacillaceae</taxon>
        <taxon>Paenibacillus</taxon>
    </lineage>
</organism>